<evidence type="ECO:0000256" key="1">
    <source>
        <dbReference type="ARBA" id="ARBA00007189"/>
    </source>
</evidence>
<reference evidence="2 3" key="1">
    <citation type="submission" date="2020-09" db="EMBL/GenBank/DDBJ databases">
        <title>Characterization of Paenibacillus peoriae strain ZF390 with broad-spectrum antimicrobial activity as a potential biocontrol agent.</title>
        <authorList>
            <person name="Li L."/>
            <person name="Zhao Y."/>
            <person name="Li B."/>
            <person name="Xie X."/>
        </authorList>
    </citation>
    <scope>NUCLEOTIDE SEQUENCE [LARGE SCALE GENOMIC DNA]</scope>
    <source>
        <strain evidence="2 3">ZF390</strain>
    </source>
</reference>
<dbReference type="AlphaFoldDB" id="A0A7H0Y1Z0"/>
<evidence type="ECO:0000313" key="3">
    <source>
        <dbReference type="Proteomes" id="UP000516384"/>
    </source>
</evidence>
<evidence type="ECO:0000313" key="2">
    <source>
        <dbReference type="EMBL" id="QNR65098.1"/>
    </source>
</evidence>
<proteinExistence type="inferred from homology"/>
<accession>A0A7H0Y1Z0</accession>
<dbReference type="Pfam" id="PF10087">
    <property type="entry name" value="DUF2325"/>
    <property type="match status" value="1"/>
</dbReference>
<sequence>MDDNLIVESSTKIFSGKTSEENLNLINLFLENIDKETYDGPDIVKIITIFDEIWLDLKYGIKEAILFLKIVEILLKCEVESLKKHATNLGITYTAKDLKKGKEGIIHRLLGKYHRKKVTNYFSNCLVLSHAESIEVFKNEPDGSINALVSEIKLETLAWIILYQSQREDLLYLLKESYPKDYAIYLWKCLMCYITMDFEIIMDKPHELSFKKNQIQQENKKLHKNLKVARNRTSILQRTIYEKEMNEKALLTQMHGLYNDAVKETEDLKRQLQQLKHDHNMELTCIREMFEEERAYYQGTINALRLKSIDGDVIQEKTDLTGQTVAVIGGNRERHYREIVKRYNGEINFVPEDKPNLVQGAVLKSNVVFFLSGIAGHVHWRDALNAAKIRNIPFIYVNTKGVTTFEGLLLQYIKQSHETGYRIQLS</sequence>
<dbReference type="RefSeq" id="WP_190297009.1">
    <property type="nucleotide sequence ID" value="NZ_CP061172.1"/>
</dbReference>
<dbReference type="EMBL" id="CP061172">
    <property type="protein sequence ID" value="QNR65098.1"/>
    <property type="molecule type" value="Genomic_DNA"/>
</dbReference>
<name>A0A7H0Y1Z0_9BACL</name>
<gene>
    <name evidence="2" type="ORF">IAQ67_14310</name>
</gene>
<comment type="similarity">
    <text evidence="1">Belongs to the UPF0751 family.</text>
</comment>
<protein>
    <submittedName>
        <fullName evidence="2">DUF2325 domain-containing protein</fullName>
    </submittedName>
</protein>
<dbReference type="Proteomes" id="UP000516384">
    <property type="component" value="Chromosome"/>
</dbReference>
<organism evidence="2 3">
    <name type="scientific">Paenibacillus peoriae</name>
    <dbReference type="NCBI Taxonomy" id="59893"/>
    <lineage>
        <taxon>Bacteria</taxon>
        <taxon>Bacillati</taxon>
        <taxon>Bacillota</taxon>
        <taxon>Bacilli</taxon>
        <taxon>Bacillales</taxon>
        <taxon>Paenibacillaceae</taxon>
        <taxon>Paenibacillus</taxon>
    </lineage>
</organism>
<dbReference type="InterPro" id="IPR016772">
    <property type="entry name" value="UCP020408"/>
</dbReference>